<evidence type="ECO:0000313" key="5">
    <source>
        <dbReference type="EMBL" id="KAJ4850592.1"/>
    </source>
</evidence>
<dbReference type="AlphaFoldDB" id="A0A9Q0JRM2"/>
<comment type="function">
    <text evidence="1">May act as a substrate-specific adapter of an E3 ubiquitin-protein ligase complex (CUL3-RBX1-BTB) which mediates the ubiquitination and subsequent proteasomal degradation of target proteins.</text>
</comment>
<organism evidence="5 6">
    <name type="scientific">Turnera subulata</name>
    <dbReference type="NCBI Taxonomy" id="218843"/>
    <lineage>
        <taxon>Eukaryota</taxon>
        <taxon>Viridiplantae</taxon>
        <taxon>Streptophyta</taxon>
        <taxon>Embryophyta</taxon>
        <taxon>Tracheophyta</taxon>
        <taxon>Spermatophyta</taxon>
        <taxon>Magnoliopsida</taxon>
        <taxon>eudicotyledons</taxon>
        <taxon>Gunneridae</taxon>
        <taxon>Pentapetalae</taxon>
        <taxon>rosids</taxon>
        <taxon>fabids</taxon>
        <taxon>Malpighiales</taxon>
        <taxon>Passifloraceae</taxon>
        <taxon>Turnera</taxon>
    </lineage>
</organism>
<evidence type="ECO:0000256" key="3">
    <source>
        <dbReference type="ARBA" id="ARBA00022786"/>
    </source>
</evidence>
<dbReference type="SUPFAM" id="SSF54695">
    <property type="entry name" value="POZ domain"/>
    <property type="match status" value="1"/>
</dbReference>
<proteinExistence type="predicted"/>
<dbReference type="OrthoDB" id="45365at2759"/>
<dbReference type="EMBL" id="JAKUCV010000276">
    <property type="protein sequence ID" value="KAJ4850592.1"/>
    <property type="molecule type" value="Genomic_DNA"/>
</dbReference>
<dbReference type="InterPro" id="IPR000210">
    <property type="entry name" value="BTB/POZ_dom"/>
</dbReference>
<feature type="domain" description="BTB" evidence="4">
    <location>
        <begin position="338"/>
        <end position="398"/>
    </location>
</feature>
<name>A0A9Q0JRM2_9ROSI</name>
<dbReference type="SMART" id="SM00225">
    <property type="entry name" value="BTB"/>
    <property type="match status" value="1"/>
</dbReference>
<evidence type="ECO:0000256" key="2">
    <source>
        <dbReference type="ARBA" id="ARBA00004906"/>
    </source>
</evidence>
<dbReference type="CDD" id="cd18186">
    <property type="entry name" value="BTB_POZ_ZBTB_KLHL-like"/>
    <property type="match status" value="1"/>
</dbReference>
<dbReference type="InterPro" id="IPR011333">
    <property type="entry name" value="SKP1/BTB/POZ_sf"/>
</dbReference>
<evidence type="ECO:0000259" key="4">
    <source>
        <dbReference type="PROSITE" id="PS50097"/>
    </source>
</evidence>
<feature type="non-terminal residue" evidence="5">
    <location>
        <position position="753"/>
    </location>
</feature>
<evidence type="ECO:0000256" key="1">
    <source>
        <dbReference type="ARBA" id="ARBA00002668"/>
    </source>
</evidence>
<protein>
    <recommendedName>
        <fullName evidence="4">BTB domain-containing protein</fullName>
    </recommendedName>
</protein>
<keyword evidence="6" id="KW-1185">Reference proteome</keyword>
<reference evidence="5" key="1">
    <citation type="submission" date="2022-02" db="EMBL/GenBank/DDBJ databases">
        <authorList>
            <person name="Henning P.M."/>
            <person name="McCubbin A.G."/>
            <person name="Shore J.S."/>
        </authorList>
    </citation>
    <scope>NUCLEOTIDE SEQUENCE</scope>
    <source>
        <strain evidence="5">F60SS</strain>
        <tissue evidence="5">Leaves</tissue>
    </source>
</reference>
<dbReference type="FunFam" id="1.25.40.420:FF:000008">
    <property type="entry name" value="BTB/POZ domain-containing protein POB1"/>
    <property type="match status" value="1"/>
</dbReference>
<dbReference type="Proteomes" id="UP001141552">
    <property type="component" value="Unassembled WGS sequence"/>
</dbReference>
<dbReference type="Pfam" id="PF00651">
    <property type="entry name" value="BTB"/>
    <property type="match status" value="1"/>
</dbReference>
<evidence type="ECO:0000313" key="6">
    <source>
        <dbReference type="Proteomes" id="UP001141552"/>
    </source>
</evidence>
<dbReference type="InterPro" id="IPR011705">
    <property type="entry name" value="BACK"/>
</dbReference>
<keyword evidence="3" id="KW-0833">Ubl conjugation pathway</keyword>
<sequence>LPLKGTEALLSCDELEVSSEDCQYDFVCLWAALHYPKLEERQQFLRSRLDIYPAFGILDTGHKKAMALKALFFKVDPEYNYRSVRRRDYTLHPAKFLEVDSRTHGCVVYLELRKEQFARLYSEGRHINTEWVSIGGERYGLKFLKHKDSVDQAVVLLVKHEDGSKTDMIRFFVAIKMRNTSNYVAGAFGSSTHRAEPGRKYAFITSSSPWSQFLSDDERNPSFIEGIFHFRIEFFISRLDITSSSMTDREMLPVEDIGPNFEFAFDNPSFSNTRLIIRVVLPAGLPLKSEYELTPVPSETDFQESAGMSPAVCKLRQSLSSFFSQQMSSSSGTLLAQGDDEYSAGDKVRTIHINSAILASKSPFFLDLFSKQTGDEVALDMINAREEAAFINLLRFMYGMTLPKNMMSTRDFTDLLIVSQKLQVSSCVKYCCESMRKSISLQSAPFYFCLPSITSLEGVEEVQQLINECKRYAIHFWNKIKDPIAWLYSLPLKGIEALLSSDDLQVQSEDYIYDFVCTWACLHYPKLEERQQFLRSRLDTLVRLPNLSCWKLKQILISDGILDSDHRKDLALNSLFHKVDDQEYYRDRVRQRDYLLHPVKFLLFDSPTPGCVVYLDLKKEQFARLYSEGRDIITQPFSIGEERYRLRFMKHKDFVDKALVSLVKVGDVAKPCTINFLMATRTRNAGDYVSGPSRSWTFCTATGPVYLGLTVMPPWSNFLSDDEGNPFFIEGIFHLRVQFLVSKLDATPSSVGN</sequence>
<dbReference type="Gene3D" id="1.25.40.420">
    <property type="match status" value="1"/>
</dbReference>
<dbReference type="PROSITE" id="PS50097">
    <property type="entry name" value="BTB"/>
    <property type="match status" value="1"/>
</dbReference>
<dbReference type="InterPro" id="IPR045890">
    <property type="entry name" value="POB1-like"/>
</dbReference>
<dbReference type="GO" id="GO:0005634">
    <property type="term" value="C:nucleus"/>
    <property type="evidence" value="ECO:0007669"/>
    <property type="project" value="TreeGrafter"/>
</dbReference>
<dbReference type="Pfam" id="PF07707">
    <property type="entry name" value="BACK"/>
    <property type="match status" value="1"/>
</dbReference>
<comment type="pathway">
    <text evidence="2">Protein modification; protein ubiquitination.</text>
</comment>
<gene>
    <name evidence="5" type="ORF">Tsubulata_051505</name>
</gene>
<dbReference type="GO" id="GO:0010114">
    <property type="term" value="P:response to red light"/>
    <property type="evidence" value="ECO:0007669"/>
    <property type="project" value="TreeGrafter"/>
</dbReference>
<dbReference type="Gene3D" id="3.30.710.10">
    <property type="entry name" value="Potassium Channel Kv1.1, Chain A"/>
    <property type="match status" value="1"/>
</dbReference>
<reference evidence="5" key="2">
    <citation type="journal article" date="2023" name="Plants (Basel)">
        <title>Annotation of the Turnera subulata (Passifloraceae) Draft Genome Reveals the S-Locus Evolved after the Divergence of Turneroideae from Passifloroideae in a Stepwise Manner.</title>
        <authorList>
            <person name="Henning P.M."/>
            <person name="Roalson E.H."/>
            <person name="Mir W."/>
            <person name="McCubbin A.G."/>
            <person name="Shore J.S."/>
        </authorList>
    </citation>
    <scope>NUCLEOTIDE SEQUENCE</scope>
    <source>
        <strain evidence="5">F60SS</strain>
    </source>
</reference>
<dbReference type="PANTHER" id="PTHR46336:SF3">
    <property type="entry name" value="BTB_POZ DOMAIN-CONTAINING PROTEIN POB1"/>
    <property type="match status" value="1"/>
</dbReference>
<accession>A0A9Q0JRM2</accession>
<dbReference type="PANTHER" id="PTHR46336">
    <property type="entry name" value="OS02G0260700 PROTEIN"/>
    <property type="match status" value="1"/>
</dbReference>
<comment type="caution">
    <text evidence="5">The sequence shown here is derived from an EMBL/GenBank/DDBJ whole genome shotgun (WGS) entry which is preliminary data.</text>
</comment>
<feature type="non-terminal residue" evidence="5">
    <location>
        <position position="1"/>
    </location>
</feature>